<dbReference type="InterPro" id="IPR041602">
    <property type="entry name" value="Quercetinase_C"/>
</dbReference>
<evidence type="ECO:0000259" key="5">
    <source>
        <dbReference type="Pfam" id="PF17954"/>
    </source>
</evidence>
<dbReference type="EMBL" id="LGIA01000177">
    <property type="protein sequence ID" value="KOH43781.1"/>
    <property type="molecule type" value="Genomic_DNA"/>
</dbReference>
<evidence type="ECO:0000313" key="7">
    <source>
        <dbReference type="Proteomes" id="UP000036958"/>
    </source>
</evidence>
<feature type="domain" description="Quercetin 2,3-dioxygenase C-terminal cupin" evidence="5">
    <location>
        <begin position="147"/>
        <end position="234"/>
    </location>
</feature>
<gene>
    <name evidence="6" type="ORF">NC99_34030</name>
</gene>
<feature type="binding site" evidence="2">
    <location>
        <position position="104"/>
    </location>
    <ligand>
        <name>Fe cation</name>
        <dbReference type="ChEBI" id="CHEBI:24875"/>
    </ligand>
</feature>
<proteinExistence type="inferred from homology"/>
<dbReference type="Pfam" id="PF02678">
    <property type="entry name" value="Pirin"/>
    <property type="match status" value="1"/>
</dbReference>
<feature type="binding site" evidence="2">
    <location>
        <position position="60"/>
    </location>
    <ligand>
        <name>Fe cation</name>
        <dbReference type="ChEBI" id="CHEBI:24875"/>
    </ligand>
</feature>
<dbReference type="Proteomes" id="UP000036958">
    <property type="component" value="Unassembled WGS sequence"/>
</dbReference>
<dbReference type="InterPro" id="IPR014710">
    <property type="entry name" value="RmlC-like_jellyroll"/>
</dbReference>
<feature type="domain" description="Pirin N-terminal" evidence="4">
    <location>
        <begin position="13"/>
        <end position="120"/>
    </location>
</feature>
<evidence type="ECO:0000259" key="4">
    <source>
        <dbReference type="Pfam" id="PF02678"/>
    </source>
</evidence>
<sequence>MPIVLYRSESRGAADHGWLKSRHTFSFANYYCPSRLNFGALRVLNDDWVQPKMGFGTHPHDNMEIISIVLDGQLEHRDSMGTGSIIKPGEVQVMSAGLGVTHSEFNSSQDEPVSFFQIWLFPNKKNVQPRYDQAYFDPARLENKWEMIISPDGEKQSMWIHQDAWLHLGNFEPGQEIEYQLKDSKNGVFLMVIEGEAVVDDYELAKRDAAGLTEVGEKIAIKIEKSSKLLLLEVPMNV</sequence>
<dbReference type="GO" id="GO:0046872">
    <property type="term" value="F:metal ion binding"/>
    <property type="evidence" value="ECO:0007669"/>
    <property type="project" value="UniProtKB-KW"/>
</dbReference>
<keyword evidence="2" id="KW-0479">Metal-binding</keyword>
<evidence type="ECO:0000313" key="6">
    <source>
        <dbReference type="EMBL" id="KOH43781.1"/>
    </source>
</evidence>
<keyword evidence="2" id="KW-0408">Iron</keyword>
<dbReference type="PATRIC" id="fig|1409788.3.peg.3485"/>
<dbReference type="Pfam" id="PF17954">
    <property type="entry name" value="Pirin_C_2"/>
    <property type="match status" value="1"/>
</dbReference>
<evidence type="ECO:0000256" key="3">
    <source>
        <dbReference type="RuleBase" id="RU003457"/>
    </source>
</evidence>
<evidence type="ECO:0000256" key="1">
    <source>
        <dbReference type="ARBA" id="ARBA00008416"/>
    </source>
</evidence>
<dbReference type="Gene3D" id="2.60.120.10">
    <property type="entry name" value="Jelly Rolls"/>
    <property type="match status" value="2"/>
</dbReference>
<evidence type="ECO:0008006" key="8">
    <source>
        <dbReference type="Google" id="ProtNLM"/>
    </source>
</evidence>
<dbReference type="PANTHER" id="PTHR43212">
    <property type="entry name" value="QUERCETIN 2,3-DIOXYGENASE"/>
    <property type="match status" value="1"/>
</dbReference>
<reference evidence="7" key="1">
    <citation type="submission" date="2015-07" db="EMBL/GenBank/DDBJ databases">
        <title>Genome sequencing of Sunxiuqinia dokdonensis strain SK.</title>
        <authorList>
            <person name="Ahn S."/>
            <person name="Kim B.-C."/>
        </authorList>
    </citation>
    <scope>NUCLEOTIDE SEQUENCE [LARGE SCALE GENOMIC DNA]</scope>
    <source>
        <strain evidence="7">SK</strain>
    </source>
</reference>
<dbReference type="InterPro" id="IPR003829">
    <property type="entry name" value="Pirin_N_dom"/>
</dbReference>
<dbReference type="InterPro" id="IPR011051">
    <property type="entry name" value="RmlC_Cupin_sf"/>
</dbReference>
<accession>A0A0L8V5S2</accession>
<name>A0A0L8V5S2_9BACT</name>
<evidence type="ECO:0000256" key="2">
    <source>
        <dbReference type="PIRSR" id="PIRSR006232-1"/>
    </source>
</evidence>
<comment type="caution">
    <text evidence="6">The sequence shown here is derived from an EMBL/GenBank/DDBJ whole genome shotgun (WGS) entry which is preliminary data.</text>
</comment>
<comment type="cofactor">
    <cofactor evidence="2">
        <name>Fe cation</name>
        <dbReference type="ChEBI" id="CHEBI:24875"/>
    </cofactor>
    <text evidence="2">Binds 1 Fe cation per subunit.</text>
</comment>
<dbReference type="PIRSF" id="PIRSF006232">
    <property type="entry name" value="Pirin"/>
    <property type="match status" value="1"/>
</dbReference>
<dbReference type="STRING" id="1409788.NC99_34030"/>
<feature type="binding site" evidence="2">
    <location>
        <position position="102"/>
    </location>
    <ligand>
        <name>Fe cation</name>
        <dbReference type="ChEBI" id="CHEBI:24875"/>
    </ligand>
</feature>
<dbReference type="RefSeq" id="WP_053185702.1">
    <property type="nucleotide sequence ID" value="NZ_LGIA01000177.1"/>
</dbReference>
<dbReference type="CDD" id="cd02910">
    <property type="entry name" value="cupin_Yhhw_N"/>
    <property type="match status" value="1"/>
</dbReference>
<protein>
    <recommendedName>
        <fullName evidence="8">Pirin</fullName>
    </recommendedName>
</protein>
<dbReference type="PANTHER" id="PTHR43212:SF3">
    <property type="entry name" value="QUERCETIN 2,3-DIOXYGENASE"/>
    <property type="match status" value="1"/>
</dbReference>
<dbReference type="SUPFAM" id="SSF51182">
    <property type="entry name" value="RmlC-like cupins"/>
    <property type="match status" value="1"/>
</dbReference>
<keyword evidence="7" id="KW-1185">Reference proteome</keyword>
<organism evidence="6 7">
    <name type="scientific">Sunxiuqinia dokdonensis</name>
    <dbReference type="NCBI Taxonomy" id="1409788"/>
    <lineage>
        <taxon>Bacteria</taxon>
        <taxon>Pseudomonadati</taxon>
        <taxon>Bacteroidota</taxon>
        <taxon>Bacteroidia</taxon>
        <taxon>Marinilabiliales</taxon>
        <taxon>Prolixibacteraceae</taxon>
        <taxon>Sunxiuqinia</taxon>
    </lineage>
</organism>
<dbReference type="AlphaFoldDB" id="A0A0L8V5S2"/>
<dbReference type="OrthoDB" id="321327at2"/>
<comment type="similarity">
    <text evidence="1 3">Belongs to the pirin family.</text>
</comment>
<dbReference type="InterPro" id="IPR012093">
    <property type="entry name" value="Pirin"/>
</dbReference>
<feature type="binding site" evidence="2">
    <location>
        <position position="58"/>
    </location>
    <ligand>
        <name>Fe cation</name>
        <dbReference type="ChEBI" id="CHEBI:24875"/>
    </ligand>
</feature>